<evidence type="ECO:0000313" key="9">
    <source>
        <dbReference type="Proteomes" id="UP000664857"/>
    </source>
</evidence>
<proteinExistence type="predicted"/>
<sequence>MNLFKKLQKKSKILELYSVSEGNLIPITEVNDDVFSQKMLGDGFAVQPKNSNVYSPIEGEVTSIFPTKHAIGLKSSTGVEILVHIGIDTVELSGEPFEVFVREGDKVDNKTLLATVNLKMLEEKNKQSDILVIITNDSYEKLNINDYGQMKENIFIGNLILK</sequence>
<dbReference type="Gene3D" id="2.70.70.10">
    <property type="entry name" value="Glucose Permease (Domain IIA)"/>
    <property type="match status" value="1"/>
</dbReference>
<keyword evidence="9" id="KW-1185">Reference proteome</keyword>
<dbReference type="Proteomes" id="UP000664857">
    <property type="component" value="Unassembled WGS sequence"/>
</dbReference>
<dbReference type="InterPro" id="IPR011055">
    <property type="entry name" value="Dup_hybrid_motif"/>
</dbReference>
<reference evidence="8 9" key="1">
    <citation type="submission" date="2021-03" db="EMBL/GenBank/DDBJ databases">
        <title>Enterococcal diversity collection.</title>
        <authorList>
            <person name="Gilmore M.S."/>
            <person name="Schwartzman J."/>
            <person name="Van Tyne D."/>
            <person name="Martin M."/>
            <person name="Earl A.M."/>
            <person name="Manson A.L."/>
            <person name="Straub T."/>
            <person name="Salamzade R."/>
            <person name="Saavedra J."/>
            <person name="Lebreton F."/>
            <person name="Prichula J."/>
            <person name="Schaufler K."/>
            <person name="Gaca A."/>
            <person name="Sgardioli B."/>
            <person name="Wagenaar J."/>
            <person name="Strong T."/>
        </authorList>
    </citation>
    <scope>NUCLEOTIDE SEQUENCE [LARGE SCALE GENOMIC DNA]</scope>
    <source>
        <strain evidence="8 9">DIV0080</strain>
    </source>
</reference>
<dbReference type="NCBIfam" id="TIGR00830">
    <property type="entry name" value="PTBA"/>
    <property type="match status" value="1"/>
</dbReference>
<evidence type="ECO:0000256" key="4">
    <source>
        <dbReference type="ARBA" id="ARBA00022679"/>
    </source>
</evidence>
<dbReference type="InterPro" id="IPR050890">
    <property type="entry name" value="PTS_EIIA_component"/>
</dbReference>
<comment type="caution">
    <text evidence="8">The sequence shown here is derived from an EMBL/GenBank/DDBJ whole genome shotgun (WGS) entry which is preliminary data.</text>
</comment>
<keyword evidence="5" id="KW-0598">Phosphotransferase system</keyword>
<dbReference type="InterPro" id="IPR001127">
    <property type="entry name" value="PTS_EIIA_1_perm"/>
</dbReference>
<keyword evidence="4" id="KW-0808">Transferase</keyword>
<gene>
    <name evidence="8" type="ORF">DOK76_02830</name>
</gene>
<evidence type="ECO:0000256" key="2">
    <source>
        <dbReference type="ARBA" id="ARBA00022448"/>
    </source>
</evidence>
<dbReference type="PROSITE" id="PS00371">
    <property type="entry name" value="PTS_EIIA_TYPE_1_HIS"/>
    <property type="match status" value="1"/>
</dbReference>
<evidence type="ECO:0000256" key="1">
    <source>
        <dbReference type="ARBA" id="ARBA00004496"/>
    </source>
</evidence>
<dbReference type="Pfam" id="PF00358">
    <property type="entry name" value="PTS_EIIA_1"/>
    <property type="match status" value="1"/>
</dbReference>
<keyword evidence="6" id="KW-0418">Kinase</keyword>
<feature type="domain" description="PTS EIIA type-1" evidence="7">
    <location>
        <begin position="32"/>
        <end position="136"/>
    </location>
</feature>
<evidence type="ECO:0000256" key="3">
    <source>
        <dbReference type="ARBA" id="ARBA00022597"/>
    </source>
</evidence>
<dbReference type="PANTHER" id="PTHR45008:SF1">
    <property type="entry name" value="PTS SYSTEM GLUCOSE-SPECIFIC EIIA COMPONENT"/>
    <property type="match status" value="1"/>
</dbReference>
<keyword evidence="2" id="KW-0813">Transport</keyword>
<comment type="subcellular location">
    <subcellularLocation>
        <location evidence="1">Cytoplasm</location>
    </subcellularLocation>
</comment>
<evidence type="ECO:0000313" key="8">
    <source>
        <dbReference type="EMBL" id="MBO0475989.1"/>
    </source>
</evidence>
<keyword evidence="3 8" id="KW-0762">Sugar transport</keyword>
<dbReference type="PANTHER" id="PTHR45008">
    <property type="entry name" value="PTS SYSTEM GLUCOSE-SPECIFIC EIIA COMPONENT"/>
    <property type="match status" value="1"/>
</dbReference>
<dbReference type="PROSITE" id="PS51093">
    <property type="entry name" value="PTS_EIIA_TYPE_1"/>
    <property type="match status" value="1"/>
</dbReference>
<evidence type="ECO:0000256" key="6">
    <source>
        <dbReference type="ARBA" id="ARBA00022777"/>
    </source>
</evidence>
<dbReference type="SUPFAM" id="SSF51261">
    <property type="entry name" value="Duplicated hybrid motif"/>
    <property type="match status" value="1"/>
</dbReference>
<accession>A0ABS3HQG7</accession>
<dbReference type="EMBL" id="JAFLVX010000009">
    <property type="protein sequence ID" value="MBO0475989.1"/>
    <property type="molecule type" value="Genomic_DNA"/>
</dbReference>
<organism evidence="8 9">
    <name type="scientific">Candidatus Vagococcus giribetii</name>
    <dbReference type="NCBI Taxonomy" id="2230876"/>
    <lineage>
        <taxon>Bacteria</taxon>
        <taxon>Bacillati</taxon>
        <taxon>Bacillota</taxon>
        <taxon>Bacilli</taxon>
        <taxon>Lactobacillales</taxon>
        <taxon>Enterococcaceae</taxon>
        <taxon>Vagococcus</taxon>
    </lineage>
</organism>
<name>A0ABS3HQG7_9ENTE</name>
<evidence type="ECO:0000259" key="7">
    <source>
        <dbReference type="PROSITE" id="PS51093"/>
    </source>
</evidence>
<evidence type="ECO:0000256" key="5">
    <source>
        <dbReference type="ARBA" id="ARBA00022683"/>
    </source>
</evidence>
<protein>
    <submittedName>
        <fullName evidence="8">PTS glucose transporter subunit IIA</fullName>
    </submittedName>
</protein>